<protein>
    <recommendedName>
        <fullName evidence="4">5-bromo-4-chloroindolyl phosphate hydrolysis protein</fullName>
    </recommendedName>
</protein>
<dbReference type="KEGG" id="bpb:bpr_I1897"/>
<feature type="transmembrane region" description="Helical" evidence="1">
    <location>
        <begin position="79"/>
        <end position="102"/>
    </location>
</feature>
<dbReference type="EMBL" id="CP001810">
    <property type="protein sequence ID" value="ADL34631.1"/>
    <property type="molecule type" value="Genomic_DNA"/>
</dbReference>
<accession>E0RWV5</accession>
<evidence type="ECO:0000256" key="1">
    <source>
        <dbReference type="SAM" id="Phobius"/>
    </source>
</evidence>
<evidence type="ECO:0008006" key="4">
    <source>
        <dbReference type="Google" id="ProtNLM"/>
    </source>
</evidence>
<dbReference type="eggNOG" id="COG4915">
    <property type="taxonomic scope" value="Bacteria"/>
</dbReference>
<dbReference type="AlphaFoldDB" id="E0RWV5"/>
<evidence type="ECO:0000313" key="2">
    <source>
        <dbReference type="EMBL" id="ADL34631.1"/>
    </source>
</evidence>
<evidence type="ECO:0000313" key="3">
    <source>
        <dbReference type="Proteomes" id="UP000001299"/>
    </source>
</evidence>
<gene>
    <name evidence="2" type="ordered locus">bpr_I1897</name>
</gene>
<keyword evidence="3" id="KW-1185">Reference proteome</keyword>
<keyword evidence="1" id="KW-0472">Membrane</keyword>
<dbReference type="HOGENOM" id="CLU_745283_0_0_9"/>
<organism evidence="2 3">
    <name type="scientific">Butyrivibrio proteoclasticus (strain ATCC 51982 / DSM 14932 / B316)</name>
    <name type="common">Clostridium proteoclasticum</name>
    <dbReference type="NCBI Taxonomy" id="515622"/>
    <lineage>
        <taxon>Bacteria</taxon>
        <taxon>Bacillati</taxon>
        <taxon>Bacillota</taxon>
        <taxon>Clostridia</taxon>
        <taxon>Lachnospirales</taxon>
        <taxon>Lachnospiraceae</taxon>
        <taxon>Butyrivibrio</taxon>
    </lineage>
</organism>
<dbReference type="RefSeq" id="WP_013281285.1">
    <property type="nucleotide sequence ID" value="NC_014387.1"/>
</dbReference>
<feature type="transmembrane region" description="Helical" evidence="1">
    <location>
        <begin position="114"/>
        <end position="137"/>
    </location>
</feature>
<keyword evidence="1" id="KW-1133">Transmembrane helix</keyword>
<dbReference type="Proteomes" id="UP000001299">
    <property type="component" value="Chromosome 1"/>
</dbReference>
<reference evidence="2 3" key="1">
    <citation type="journal article" date="2010" name="PLoS ONE">
        <title>The glycobiome of the rumen bacterium Butyrivibrio proteoclasticus B316(T) highlights adaptation to a polysaccharide-rich environment.</title>
        <authorList>
            <person name="Kelly W.J."/>
            <person name="Leahy S.C."/>
            <person name="Altermann E."/>
            <person name="Yeoman C.J."/>
            <person name="Dunne J.C."/>
            <person name="Kong Z."/>
            <person name="Pacheco D.M."/>
            <person name="Li D."/>
            <person name="Noel S.J."/>
            <person name="Moon C.D."/>
            <person name="Cookson A.L."/>
            <person name="Attwood G.T."/>
        </authorList>
    </citation>
    <scope>NUCLEOTIDE SEQUENCE [LARGE SCALE GENOMIC DNA]</scope>
    <source>
        <strain evidence="3">ATCC 51982 / DSM 14932 / B316</strain>
    </source>
</reference>
<name>E0RWV5_BUTPB</name>
<sequence length="376" mass="43003">MGKLDFLFSKFKKEKNVVDSQFVSETSLDILEQAERAANIVNEGIKSGDLSGVCEKLEELPSANNQREQFVFDAPPVDIYYWIIALFGVTAAAFFYFVFIGAGTMALSSQFRAIGSGILVGALLVIAFNILVSYRAFLRIKFFKRYSQYLGILKHKNVGLVDDLAAYVGGDAECVIKDLKLSVKKGMIPQGHFGKDDIFFMVSDEVYDKYLEKKAVYDRYYKKLSEERMRMKERPEEIAKILNAGQSYVEKIKEYNDIIKDNSISEKLYRMEDIVKMIFHEVDINPANADKLGMFMNYYLPTTEKLLEAYIDLNEKTDKGLSAYKMKKDIDSTLDTINKSFEGILDQFYQEQEMDIISDISAMEVMMAQEGLQDED</sequence>
<proteinExistence type="predicted"/>
<dbReference type="STRING" id="515622.bpr_I1897"/>
<dbReference type="Pfam" id="PF10112">
    <property type="entry name" value="Halogen_Hydrol"/>
    <property type="match status" value="1"/>
</dbReference>
<keyword evidence="1" id="KW-0812">Transmembrane</keyword>
<dbReference type="InterPro" id="IPR018770">
    <property type="entry name" value="ChloroindolylP_hydrolase"/>
</dbReference>